<dbReference type="InterPro" id="IPR051684">
    <property type="entry name" value="Electron_Trans/Redox"/>
</dbReference>
<feature type="transmembrane region" description="Helical" evidence="7">
    <location>
        <begin position="194"/>
        <end position="215"/>
    </location>
</feature>
<reference evidence="9" key="2">
    <citation type="submission" date="2021-04" db="EMBL/GenBank/DDBJ databases">
        <authorList>
            <person name="Gilroy R."/>
        </authorList>
    </citation>
    <scope>NUCLEOTIDE SEQUENCE</scope>
    <source>
        <strain evidence="9">ChiBcec15-1070</strain>
    </source>
</reference>
<feature type="transmembrane region" description="Helical" evidence="7">
    <location>
        <begin position="311"/>
        <end position="328"/>
    </location>
</feature>
<evidence type="ECO:0000256" key="2">
    <source>
        <dbReference type="ARBA" id="ARBA00022485"/>
    </source>
</evidence>
<dbReference type="Proteomes" id="UP000823926">
    <property type="component" value="Unassembled WGS sequence"/>
</dbReference>
<keyword evidence="4" id="KW-0249">Electron transport</keyword>
<accession>A0A9D1QEG3</accession>
<feature type="domain" description="4Fe-4S ferredoxin-type" evidence="8">
    <location>
        <begin position="244"/>
        <end position="273"/>
    </location>
</feature>
<dbReference type="PROSITE" id="PS00198">
    <property type="entry name" value="4FE4S_FER_1"/>
    <property type="match status" value="1"/>
</dbReference>
<dbReference type="InterPro" id="IPR017896">
    <property type="entry name" value="4Fe4S_Fe-S-bd"/>
</dbReference>
<keyword evidence="3" id="KW-0479">Metal-binding</keyword>
<dbReference type="GO" id="GO:0051539">
    <property type="term" value="F:4 iron, 4 sulfur cluster binding"/>
    <property type="evidence" value="ECO:0007669"/>
    <property type="project" value="UniProtKB-KW"/>
</dbReference>
<protein>
    <submittedName>
        <fullName evidence="9">4Fe-4S binding protein</fullName>
    </submittedName>
</protein>
<feature type="transmembrane region" description="Helical" evidence="7">
    <location>
        <begin position="74"/>
        <end position="100"/>
    </location>
</feature>
<dbReference type="GO" id="GO:0046872">
    <property type="term" value="F:metal ion binding"/>
    <property type="evidence" value="ECO:0007669"/>
    <property type="project" value="UniProtKB-KW"/>
</dbReference>
<organism evidence="9 10">
    <name type="scientific">Candidatus Rikenella faecigallinarum</name>
    <dbReference type="NCBI Taxonomy" id="2838745"/>
    <lineage>
        <taxon>Bacteria</taxon>
        <taxon>Pseudomonadati</taxon>
        <taxon>Bacteroidota</taxon>
        <taxon>Bacteroidia</taxon>
        <taxon>Bacteroidales</taxon>
        <taxon>Rikenellaceae</taxon>
        <taxon>Rikenella</taxon>
    </lineage>
</organism>
<dbReference type="GO" id="GO:0005886">
    <property type="term" value="C:plasma membrane"/>
    <property type="evidence" value="ECO:0007669"/>
    <property type="project" value="TreeGrafter"/>
</dbReference>
<comment type="caution">
    <text evidence="9">The sequence shown here is derived from an EMBL/GenBank/DDBJ whole genome shotgun (WGS) entry which is preliminary data.</text>
</comment>
<keyword evidence="6" id="KW-0411">Iron-sulfur</keyword>
<keyword evidence="2" id="KW-0004">4Fe-4S</keyword>
<dbReference type="AlphaFoldDB" id="A0A9D1QEG3"/>
<evidence type="ECO:0000256" key="3">
    <source>
        <dbReference type="ARBA" id="ARBA00022723"/>
    </source>
</evidence>
<proteinExistence type="predicted"/>
<dbReference type="PANTHER" id="PTHR30176:SF3">
    <property type="entry name" value="FERREDOXIN-TYPE PROTEIN NAPH"/>
    <property type="match status" value="1"/>
</dbReference>
<dbReference type="Pfam" id="PF12837">
    <property type="entry name" value="Fer4_6"/>
    <property type="match status" value="1"/>
</dbReference>
<dbReference type="Gene3D" id="3.30.70.20">
    <property type="match status" value="1"/>
</dbReference>
<evidence type="ECO:0000256" key="5">
    <source>
        <dbReference type="ARBA" id="ARBA00023004"/>
    </source>
</evidence>
<feature type="transmembrane region" description="Helical" evidence="7">
    <location>
        <begin position="42"/>
        <end position="62"/>
    </location>
</feature>
<dbReference type="InterPro" id="IPR017900">
    <property type="entry name" value="4Fe4S_Fe_S_CS"/>
</dbReference>
<evidence type="ECO:0000256" key="7">
    <source>
        <dbReference type="SAM" id="Phobius"/>
    </source>
</evidence>
<keyword evidence="7" id="KW-0472">Membrane</keyword>
<evidence type="ECO:0000313" key="10">
    <source>
        <dbReference type="Proteomes" id="UP000823926"/>
    </source>
</evidence>
<dbReference type="PANTHER" id="PTHR30176">
    <property type="entry name" value="FERREDOXIN-TYPE PROTEIN NAPH"/>
    <property type="match status" value="1"/>
</dbReference>
<keyword evidence="5" id="KW-0408">Iron</keyword>
<evidence type="ECO:0000259" key="8">
    <source>
        <dbReference type="PROSITE" id="PS51379"/>
    </source>
</evidence>
<name>A0A9D1QEG3_9BACT</name>
<reference evidence="9" key="1">
    <citation type="journal article" date="2021" name="PeerJ">
        <title>Extensive microbial diversity within the chicken gut microbiome revealed by metagenomics and culture.</title>
        <authorList>
            <person name="Gilroy R."/>
            <person name="Ravi A."/>
            <person name="Getino M."/>
            <person name="Pursley I."/>
            <person name="Horton D.L."/>
            <person name="Alikhan N.F."/>
            <person name="Baker D."/>
            <person name="Gharbi K."/>
            <person name="Hall N."/>
            <person name="Watson M."/>
            <person name="Adriaenssens E.M."/>
            <person name="Foster-Nyarko E."/>
            <person name="Jarju S."/>
            <person name="Secka A."/>
            <person name="Antonio M."/>
            <person name="Oren A."/>
            <person name="Chaudhuri R.R."/>
            <person name="La Ragione R."/>
            <person name="Hildebrand F."/>
            <person name="Pallen M.J."/>
        </authorList>
    </citation>
    <scope>NUCLEOTIDE SEQUENCE</scope>
    <source>
        <strain evidence="9">ChiBcec15-1070</strain>
    </source>
</reference>
<feature type="transmembrane region" description="Helical" evidence="7">
    <location>
        <begin position="222"/>
        <end position="241"/>
    </location>
</feature>
<keyword evidence="1" id="KW-0813">Transport</keyword>
<feature type="transmembrane region" description="Helical" evidence="7">
    <location>
        <begin position="120"/>
        <end position="144"/>
    </location>
</feature>
<evidence type="ECO:0000256" key="4">
    <source>
        <dbReference type="ARBA" id="ARBA00022982"/>
    </source>
</evidence>
<sequence length="330" mass="36566">MAFLKNHLPALAVAAAVAVLLSVARGMAGFDLLLLDRFLPGLGWLQIAGAAVLGFWLTGKFLNPATAPRWRRRLWLLFAGVFFGQLLLGLTLSPLFLMTGKLHFPIPMVIEGGWVYRGELSFMPILFLATILLSGPAWCSHLCYMGGCDLNRARAAKGFKAFSPPVRGRWYMRFGAVILVGVVAWLLRTLGAPGWLVVTLVVVWGVVGWLLVLFVSPRKRQMIHCNLFCPMGAIVSLVKWLNPVRLRFSRTRCTRCMQCARVCPHAAVTARDLDRGRPALNCTLCGDCYSACRHGAVEYRFLGLAPSKARTTYLVIVVTLYVVFLMLARI</sequence>
<keyword evidence="7" id="KW-0812">Transmembrane</keyword>
<evidence type="ECO:0000256" key="1">
    <source>
        <dbReference type="ARBA" id="ARBA00022448"/>
    </source>
</evidence>
<dbReference type="SUPFAM" id="SSF54862">
    <property type="entry name" value="4Fe-4S ferredoxins"/>
    <property type="match status" value="1"/>
</dbReference>
<evidence type="ECO:0000313" key="9">
    <source>
        <dbReference type="EMBL" id="HIW10692.1"/>
    </source>
</evidence>
<keyword evidence="7" id="KW-1133">Transmembrane helix</keyword>
<feature type="transmembrane region" description="Helical" evidence="7">
    <location>
        <begin position="170"/>
        <end position="188"/>
    </location>
</feature>
<evidence type="ECO:0000256" key="6">
    <source>
        <dbReference type="ARBA" id="ARBA00023014"/>
    </source>
</evidence>
<dbReference type="PROSITE" id="PS51379">
    <property type="entry name" value="4FE4S_FER_2"/>
    <property type="match status" value="1"/>
</dbReference>
<dbReference type="EMBL" id="DXHL01000021">
    <property type="protein sequence ID" value="HIW10692.1"/>
    <property type="molecule type" value="Genomic_DNA"/>
</dbReference>
<gene>
    <name evidence="9" type="ORF">H9888_04225</name>
</gene>